<dbReference type="Gene3D" id="3.40.50.720">
    <property type="entry name" value="NAD(P)-binding Rossmann-like Domain"/>
    <property type="match status" value="1"/>
</dbReference>
<keyword evidence="2" id="KW-0479">Metal-binding</keyword>
<dbReference type="STRING" id="356305.SAMN05421841_0493"/>
<feature type="domain" description="JAB" evidence="7">
    <location>
        <begin position="649"/>
        <end position="757"/>
    </location>
</feature>
<proteinExistence type="predicted"/>
<protein>
    <submittedName>
        <fullName evidence="8">Integrative and conjugative element protein, VC0181 family</fullName>
    </submittedName>
</protein>
<keyword evidence="3" id="KW-0378">Hydrolase</keyword>
<feature type="domain" description="THIF-type NAD/FAD binding fold" evidence="6">
    <location>
        <begin position="382"/>
        <end position="535"/>
    </location>
</feature>
<sequence length="780" mass="89205">MLQWFKKHPEFLRRESNALANDSNYRELFQYRDNLFISHGNIVVRANGLHRFPILVLYSDATPYRLPMIFPLERQLSQEEIVELSKLQFSEALENIKSFTKLYYNLRHQNSSGELCTLEREDLDKPISIYGISTILQRVTDWHIGHITGEYPPDSEDVNFIAHFNNISSDVKFFYSEQFLDLSLTEGDCYANLFKFIPKDPIFTENKYIYFGCFIDGHKNGIFTQIDIDLTRFGIKDIKTSLDLYSKTSTVQGLLKDKTLLKASWFHINSEPSPFGTIEELITIIGNGDYQHGLIRLSQSIHNFKSLDGYFYLGLRFSNRKGINEFQLFKILKKEVSEGYIIGQTDNTQKIKEIFDCYDKIEAIQSEKLTEESFHQRNSKRADYDILKDESINIFGVGALGSEIADCATKAGIGEIMLVDNQIMHAHNAVRHLAGMEYIGIPKVLAVWQILNNHNPFIKILPNYGDLYQLDPENLADNSITICSIADDNVEGFINQQLILSNKPAFYVRALRGGKTARIFRVVPEKDACFHCLSLYRSENEYFIEIPEDAEYPTLKNECNNPIRPASAADLKLIASIASRFIIEHLQSGESENNHWIWSTDTIDGTTINSNSIYSQYIPPHNECVYCNNKQKIQVIISKDCISFMQDLIRKNPTIETGGVMAGIKDEKGNIVITHVSGPGPKAVMSSTKFEKDIEFCQNFLDEIYQNSNQTTTYVGEWHSHPSTNNHPSETDVKSLTEIAIEKNYLTDCPVMIIFSNRGNPSCTLHPADKPYYFSDLEIK</sequence>
<evidence type="ECO:0000256" key="4">
    <source>
        <dbReference type="ARBA" id="ARBA00022833"/>
    </source>
</evidence>
<dbReference type="GO" id="GO:0006508">
    <property type="term" value="P:proteolysis"/>
    <property type="evidence" value="ECO:0007669"/>
    <property type="project" value="UniProtKB-KW"/>
</dbReference>
<dbReference type="InterPro" id="IPR000594">
    <property type="entry name" value="ThiF_NAD_FAD-bd"/>
</dbReference>
<evidence type="ECO:0000313" key="9">
    <source>
        <dbReference type="Proteomes" id="UP000199469"/>
    </source>
</evidence>
<dbReference type="SUPFAM" id="SSF69572">
    <property type="entry name" value="Activating enzymes of the ubiquitin-like proteins"/>
    <property type="match status" value="1"/>
</dbReference>
<dbReference type="OrthoDB" id="1274885at2"/>
<reference evidence="9" key="1">
    <citation type="submission" date="2016-10" db="EMBL/GenBank/DDBJ databases">
        <authorList>
            <person name="Varghese N."/>
            <person name="Submissions S."/>
        </authorList>
    </citation>
    <scope>NUCLEOTIDE SEQUENCE [LARGE SCALE GENOMIC DNA]</scope>
    <source>
        <strain evidence="9">DSM 17724</strain>
    </source>
</reference>
<dbReference type="InterPro" id="IPR028090">
    <property type="entry name" value="JAB_dom_prok"/>
</dbReference>
<dbReference type="AlphaFoldDB" id="A0A1I0NC04"/>
<dbReference type="EMBL" id="FOIU01000001">
    <property type="protein sequence ID" value="SEV98607.1"/>
    <property type="molecule type" value="Genomic_DNA"/>
</dbReference>
<evidence type="ECO:0000256" key="1">
    <source>
        <dbReference type="ARBA" id="ARBA00022670"/>
    </source>
</evidence>
<name>A0A1I0NC04_9FLAO</name>
<evidence type="ECO:0000259" key="7">
    <source>
        <dbReference type="Pfam" id="PF14464"/>
    </source>
</evidence>
<dbReference type="GO" id="GO:0046872">
    <property type="term" value="F:metal ion binding"/>
    <property type="evidence" value="ECO:0007669"/>
    <property type="project" value="UniProtKB-KW"/>
</dbReference>
<accession>A0A1I0NC04</accession>
<evidence type="ECO:0000256" key="2">
    <source>
        <dbReference type="ARBA" id="ARBA00022723"/>
    </source>
</evidence>
<dbReference type="Pfam" id="PF00899">
    <property type="entry name" value="ThiF"/>
    <property type="match status" value="1"/>
</dbReference>
<evidence type="ECO:0000313" key="8">
    <source>
        <dbReference type="EMBL" id="SEV98607.1"/>
    </source>
</evidence>
<evidence type="ECO:0000259" key="6">
    <source>
        <dbReference type="Pfam" id="PF00899"/>
    </source>
</evidence>
<dbReference type="Gene3D" id="3.40.140.10">
    <property type="entry name" value="Cytidine Deaminase, domain 2"/>
    <property type="match status" value="1"/>
</dbReference>
<dbReference type="Proteomes" id="UP000199469">
    <property type="component" value="Unassembled WGS sequence"/>
</dbReference>
<gene>
    <name evidence="8" type="ORF">SAMN05421841_0493</name>
</gene>
<evidence type="ECO:0000256" key="3">
    <source>
        <dbReference type="ARBA" id="ARBA00022801"/>
    </source>
</evidence>
<dbReference type="RefSeq" id="WP_089790476.1">
    <property type="nucleotide sequence ID" value="NZ_FOIU01000001.1"/>
</dbReference>
<dbReference type="GO" id="GO:0008237">
    <property type="term" value="F:metallopeptidase activity"/>
    <property type="evidence" value="ECO:0007669"/>
    <property type="project" value="UniProtKB-KW"/>
</dbReference>
<evidence type="ECO:0000256" key="5">
    <source>
        <dbReference type="ARBA" id="ARBA00023049"/>
    </source>
</evidence>
<dbReference type="SUPFAM" id="SSF102712">
    <property type="entry name" value="JAB1/MPN domain"/>
    <property type="match status" value="1"/>
</dbReference>
<keyword evidence="5" id="KW-0482">Metalloprotease</keyword>
<dbReference type="Pfam" id="PF14464">
    <property type="entry name" value="Prok-JAB"/>
    <property type="match status" value="1"/>
</dbReference>
<dbReference type="GO" id="GO:0008641">
    <property type="term" value="F:ubiquitin-like modifier activating enzyme activity"/>
    <property type="evidence" value="ECO:0007669"/>
    <property type="project" value="InterPro"/>
</dbReference>
<dbReference type="InterPro" id="IPR035985">
    <property type="entry name" value="Ubiquitin-activating_enz"/>
</dbReference>
<organism evidence="8 9">
    <name type="scientific">Chryseobacterium wanjuense</name>
    <dbReference type="NCBI Taxonomy" id="356305"/>
    <lineage>
        <taxon>Bacteria</taxon>
        <taxon>Pseudomonadati</taxon>
        <taxon>Bacteroidota</taxon>
        <taxon>Flavobacteriia</taxon>
        <taxon>Flavobacteriales</taxon>
        <taxon>Weeksellaceae</taxon>
        <taxon>Chryseobacterium group</taxon>
        <taxon>Chryseobacterium</taxon>
    </lineage>
</organism>
<keyword evidence="4" id="KW-0862">Zinc</keyword>
<keyword evidence="9" id="KW-1185">Reference proteome</keyword>
<keyword evidence="1" id="KW-0645">Protease</keyword>